<proteinExistence type="predicted"/>
<dbReference type="SUPFAM" id="SSF46955">
    <property type="entry name" value="Putative DNA-binding domain"/>
    <property type="match status" value="1"/>
</dbReference>
<keyword evidence="6" id="KW-1185">Reference proteome</keyword>
<sequence length="277" mass="29555">MAQPGFSIGVLAERTGVTPAVLRSWEHRFGFPVGERSSAGHRRFTDADVAQVRQVLDVRASGVGLRAAIDTVRARHDHADADSVHAVLARQFPQLAVRRLGRRTLLAASHAVEDEALARADRPLVLGSFQEGDRYAASQHRWEELTRTASWAAVVAEFDADLPSDPDARPARCSLPEGSPLRREWTVVTVSPSRAGLVSAWEVPAPAGADPVYEAVVSTDRSAAVAAARVLLGVARSAGASPPGEVDRVLDAPGQPSTAADADRVWLRALAHLEARA</sequence>
<dbReference type="InterPro" id="IPR000551">
    <property type="entry name" value="MerR-type_HTH_dom"/>
</dbReference>
<dbReference type="EMBL" id="JACXYY010000007">
    <property type="protein sequence ID" value="MBD3916486.1"/>
    <property type="molecule type" value="Genomic_DNA"/>
</dbReference>
<dbReference type="Proteomes" id="UP000649289">
    <property type="component" value="Unassembled WGS sequence"/>
</dbReference>
<gene>
    <name evidence="5" type="ORF">IEZ25_17860</name>
</gene>
<evidence type="ECO:0000256" key="2">
    <source>
        <dbReference type="ARBA" id="ARBA00023125"/>
    </source>
</evidence>
<keyword evidence="1" id="KW-0805">Transcription regulation</keyword>
<evidence type="ECO:0000259" key="4">
    <source>
        <dbReference type="PROSITE" id="PS50937"/>
    </source>
</evidence>
<dbReference type="Pfam" id="PF10069">
    <property type="entry name" value="DICT"/>
    <property type="match status" value="1"/>
</dbReference>
<dbReference type="Gene3D" id="1.10.1660.10">
    <property type="match status" value="1"/>
</dbReference>
<evidence type="ECO:0000313" key="5">
    <source>
        <dbReference type="EMBL" id="MBD3916486.1"/>
    </source>
</evidence>
<organism evidence="5 6">
    <name type="scientific">Nocardioides hwasunensis</name>
    <dbReference type="NCBI Taxonomy" id="397258"/>
    <lineage>
        <taxon>Bacteria</taxon>
        <taxon>Bacillati</taxon>
        <taxon>Actinomycetota</taxon>
        <taxon>Actinomycetes</taxon>
        <taxon>Propionibacteriales</taxon>
        <taxon>Nocardioidaceae</taxon>
        <taxon>Nocardioides</taxon>
    </lineage>
</organism>
<reference evidence="5 6" key="1">
    <citation type="submission" date="2020-09" db="EMBL/GenBank/DDBJ databases">
        <title>novel species in genus Nocardioides.</title>
        <authorList>
            <person name="Zhang G."/>
        </authorList>
    </citation>
    <scope>NUCLEOTIDE SEQUENCE [LARGE SCALE GENOMIC DNA]</scope>
    <source>
        <strain evidence="5 6">19197</strain>
    </source>
</reference>
<evidence type="ECO:0000256" key="3">
    <source>
        <dbReference type="ARBA" id="ARBA00023163"/>
    </source>
</evidence>
<feature type="domain" description="HTH merR-type" evidence="4">
    <location>
        <begin position="5"/>
        <end position="74"/>
    </location>
</feature>
<keyword evidence="3" id="KW-0804">Transcription</keyword>
<dbReference type="PANTHER" id="PTHR30204:SF67">
    <property type="entry name" value="HTH-TYPE TRANSCRIPTIONAL REGULATOR MLRA-RELATED"/>
    <property type="match status" value="1"/>
</dbReference>
<name>A0ABR8MMJ0_9ACTN</name>
<dbReference type="Pfam" id="PF13411">
    <property type="entry name" value="MerR_1"/>
    <property type="match status" value="1"/>
</dbReference>
<dbReference type="SMART" id="SM00422">
    <property type="entry name" value="HTH_MERR"/>
    <property type="match status" value="1"/>
</dbReference>
<accession>A0ABR8MMJ0</accession>
<dbReference type="PROSITE" id="PS50937">
    <property type="entry name" value="HTH_MERR_2"/>
    <property type="match status" value="1"/>
</dbReference>
<dbReference type="PANTHER" id="PTHR30204">
    <property type="entry name" value="REDOX-CYCLING DRUG-SENSING TRANSCRIPTIONAL ACTIVATOR SOXR"/>
    <property type="match status" value="1"/>
</dbReference>
<comment type="caution">
    <text evidence="5">The sequence shown here is derived from an EMBL/GenBank/DDBJ whole genome shotgun (WGS) entry which is preliminary data.</text>
</comment>
<evidence type="ECO:0000256" key="1">
    <source>
        <dbReference type="ARBA" id="ARBA00023015"/>
    </source>
</evidence>
<evidence type="ECO:0000313" key="6">
    <source>
        <dbReference type="Proteomes" id="UP000649289"/>
    </source>
</evidence>
<dbReference type="RefSeq" id="WP_191200789.1">
    <property type="nucleotide sequence ID" value="NZ_BAAAPA010000001.1"/>
</dbReference>
<protein>
    <submittedName>
        <fullName evidence="5">MerR family transcriptional regulator</fullName>
    </submittedName>
</protein>
<keyword evidence="2" id="KW-0238">DNA-binding</keyword>
<dbReference type="InterPro" id="IPR019278">
    <property type="entry name" value="DICT_dom"/>
</dbReference>
<dbReference type="InterPro" id="IPR009061">
    <property type="entry name" value="DNA-bd_dom_put_sf"/>
</dbReference>
<dbReference type="InterPro" id="IPR047057">
    <property type="entry name" value="MerR_fam"/>
</dbReference>